<evidence type="ECO:0000256" key="11">
    <source>
        <dbReference type="SAM" id="MobiDB-lite"/>
    </source>
</evidence>
<feature type="transmembrane region" description="Helical" evidence="10">
    <location>
        <begin position="104"/>
        <end position="124"/>
    </location>
</feature>
<keyword evidence="7 10" id="KW-0812">Transmembrane</keyword>
<dbReference type="GO" id="GO:0005789">
    <property type="term" value="C:endoplasmic reticulum membrane"/>
    <property type="evidence" value="ECO:0007669"/>
    <property type="project" value="UniProtKB-SubCell"/>
</dbReference>
<feature type="transmembrane region" description="Helical" evidence="10">
    <location>
        <begin position="379"/>
        <end position="398"/>
    </location>
</feature>
<evidence type="ECO:0000256" key="6">
    <source>
        <dbReference type="ARBA" id="ARBA00022691"/>
    </source>
</evidence>
<evidence type="ECO:0000313" key="12">
    <source>
        <dbReference type="EMBL" id="OAX82319.1"/>
    </source>
</evidence>
<gene>
    <name evidence="12" type="ORF">ACJ72_03330</name>
</gene>
<keyword evidence="6 10" id="KW-0949">S-adenosyl-L-methionine</keyword>
<feature type="region of interest" description="Disordered" evidence="11">
    <location>
        <begin position="1"/>
        <end position="61"/>
    </location>
</feature>
<dbReference type="Proteomes" id="UP000091918">
    <property type="component" value="Unassembled WGS sequence"/>
</dbReference>
<dbReference type="EC" id="2.1.1.100" evidence="3 10"/>
<evidence type="ECO:0000256" key="3">
    <source>
        <dbReference type="ARBA" id="ARBA00012151"/>
    </source>
</evidence>
<dbReference type="OrthoDB" id="422086at2759"/>
<keyword evidence="13" id="KW-1185">Reference proteome</keyword>
<feature type="transmembrane region" description="Helical" evidence="10">
    <location>
        <begin position="80"/>
        <end position="98"/>
    </location>
</feature>
<feature type="transmembrane region" description="Helical" evidence="10">
    <location>
        <begin position="240"/>
        <end position="265"/>
    </location>
</feature>
<name>A0A1B7NZY0_9EURO</name>
<comment type="similarity">
    <text evidence="2 10">Belongs to the class VI-like SAM-binding methyltransferase superfamily. Isoprenylcysteine carboxyl methyltransferase family.</text>
</comment>
<comment type="subcellular location">
    <subcellularLocation>
        <location evidence="10">Endoplasmic reticulum membrane</location>
        <topology evidence="10">Multi-pass membrane protein</topology>
    </subcellularLocation>
    <subcellularLocation>
        <location evidence="1">Membrane</location>
        <topology evidence="1">Multi-pass membrane protein</topology>
    </subcellularLocation>
</comment>
<accession>A0A1B7NZY0</accession>
<organism evidence="12 13">
    <name type="scientific">Emergomyces africanus</name>
    <dbReference type="NCBI Taxonomy" id="1955775"/>
    <lineage>
        <taxon>Eukaryota</taxon>
        <taxon>Fungi</taxon>
        <taxon>Dikarya</taxon>
        <taxon>Ascomycota</taxon>
        <taxon>Pezizomycotina</taxon>
        <taxon>Eurotiomycetes</taxon>
        <taxon>Eurotiomycetidae</taxon>
        <taxon>Onygenales</taxon>
        <taxon>Ajellomycetaceae</taxon>
        <taxon>Emergomyces</taxon>
    </lineage>
</organism>
<keyword evidence="9 10" id="KW-0472">Membrane</keyword>
<feature type="compositionally biased region" description="Basic and acidic residues" evidence="11">
    <location>
        <begin position="34"/>
        <end position="61"/>
    </location>
</feature>
<evidence type="ECO:0000256" key="5">
    <source>
        <dbReference type="ARBA" id="ARBA00022679"/>
    </source>
</evidence>
<dbReference type="PROSITE" id="PS51564">
    <property type="entry name" value="SAM_ICMT"/>
    <property type="match status" value="1"/>
</dbReference>
<evidence type="ECO:0000256" key="9">
    <source>
        <dbReference type="ARBA" id="ARBA00023136"/>
    </source>
</evidence>
<dbReference type="PANTHER" id="PTHR12714">
    <property type="entry name" value="PROTEIN-S ISOPRENYLCYSTEINE O-METHYLTRANSFERASE"/>
    <property type="match status" value="1"/>
</dbReference>
<dbReference type="InterPro" id="IPR007269">
    <property type="entry name" value="ICMT_MeTrfase"/>
</dbReference>
<protein>
    <recommendedName>
        <fullName evidence="3 10">Protein-S-isoprenylcysteine O-methyltransferase</fullName>
        <ecNumber evidence="3 10">2.1.1.100</ecNumber>
    </recommendedName>
</protein>
<dbReference type="PANTHER" id="PTHR12714:SF9">
    <property type="entry name" value="PROTEIN-S-ISOPRENYLCYSTEINE O-METHYLTRANSFERASE"/>
    <property type="match status" value="1"/>
</dbReference>
<dbReference type="Pfam" id="PF04140">
    <property type="entry name" value="ICMT"/>
    <property type="match status" value="1"/>
</dbReference>
<evidence type="ECO:0000256" key="4">
    <source>
        <dbReference type="ARBA" id="ARBA00022603"/>
    </source>
</evidence>
<comment type="caution">
    <text evidence="12">The sequence shown here is derived from an EMBL/GenBank/DDBJ whole genome shotgun (WGS) entry which is preliminary data.</text>
</comment>
<dbReference type="EMBL" id="LGUA01000322">
    <property type="protein sequence ID" value="OAX82319.1"/>
    <property type="molecule type" value="Genomic_DNA"/>
</dbReference>
<reference evidence="12 13" key="1">
    <citation type="submission" date="2015-07" db="EMBL/GenBank/DDBJ databases">
        <title>Emmonsia species relationships and genome sequence.</title>
        <authorList>
            <person name="Cuomo C.A."/>
            <person name="Schwartz I.S."/>
            <person name="Kenyon C."/>
            <person name="de Hoog G.S."/>
            <person name="Govender N.P."/>
            <person name="Botha A."/>
            <person name="Moreno L."/>
            <person name="de Vries M."/>
            <person name="Munoz J.F."/>
            <person name="Stielow J.B."/>
        </authorList>
    </citation>
    <scope>NUCLEOTIDE SEQUENCE [LARGE SCALE GENOMIC DNA]</scope>
    <source>
        <strain evidence="12 13">CBS 136260</strain>
    </source>
</reference>
<dbReference type="InterPro" id="IPR025770">
    <property type="entry name" value="PPMT_MeTrfase"/>
</dbReference>
<dbReference type="GO" id="GO:0004671">
    <property type="term" value="F:protein C-terminal S-isoprenylcysteine carboxyl O-methyltransferase activity"/>
    <property type="evidence" value="ECO:0007669"/>
    <property type="project" value="UniProtKB-EC"/>
</dbReference>
<evidence type="ECO:0000256" key="7">
    <source>
        <dbReference type="ARBA" id="ARBA00022692"/>
    </source>
</evidence>
<keyword evidence="5" id="KW-0808">Transferase</keyword>
<dbReference type="GO" id="GO:0032259">
    <property type="term" value="P:methylation"/>
    <property type="evidence" value="ECO:0007669"/>
    <property type="project" value="UniProtKB-KW"/>
</dbReference>
<dbReference type="STRING" id="1658172.A0A1B7NZY0"/>
<evidence type="ECO:0000256" key="1">
    <source>
        <dbReference type="ARBA" id="ARBA00004141"/>
    </source>
</evidence>
<evidence type="ECO:0000256" key="10">
    <source>
        <dbReference type="RuleBase" id="RU362022"/>
    </source>
</evidence>
<proteinExistence type="inferred from homology"/>
<sequence length="400" mass="44577">MEHEMDASTSSLSSNNHEDGPPLVAGPPSAGADWRPRREYAPYRPERRDNGATTKPPREIVDPAILPGGKKSLAGVSIRSFVLGQVFGLCIGLTFLLLKLSNPLWRVPFFLTTLSLFHFLEYYITARYSTPYASISAFLLSSNGAAYNLAHTSALAECLLGRLVLPEGYVKWISLAFGDVKVQIGLGLIFTAVGQVVRSLAMVQAGTNFTHTVQSRQREGHTLVKDGIYSILRHPSYFGFFWWGLGTQLVLGNAVCFVAYALVLWKFFSSRIQREEKFLISFFDKEYIEYRESTREHRHHLSSQEPGKDTKQVIIYGSQPEIPDLPTPPPPTQIKYQIATHLIRQYAKSALMSTFQVAASLTKLCAVTARRRPKTMTMIMTMTILIPPTSLVAATATVNK</sequence>
<keyword evidence="8 10" id="KW-1133">Transmembrane helix</keyword>
<evidence type="ECO:0000256" key="2">
    <source>
        <dbReference type="ARBA" id="ARBA00009140"/>
    </source>
</evidence>
<keyword evidence="10" id="KW-0256">Endoplasmic reticulum</keyword>
<dbReference type="Gene3D" id="1.20.120.1630">
    <property type="match status" value="1"/>
</dbReference>
<evidence type="ECO:0000313" key="13">
    <source>
        <dbReference type="Proteomes" id="UP000091918"/>
    </source>
</evidence>
<evidence type="ECO:0000256" key="8">
    <source>
        <dbReference type="ARBA" id="ARBA00022989"/>
    </source>
</evidence>
<dbReference type="AlphaFoldDB" id="A0A1B7NZY0"/>
<comment type="catalytic activity">
    <reaction evidence="10">
        <text>[protein]-C-terminal S-[(2E,6E)-farnesyl]-L-cysteine + S-adenosyl-L-methionine = [protein]-C-terminal S-[(2E,6E)-farnesyl]-L-cysteine methyl ester + S-adenosyl-L-homocysteine</text>
        <dbReference type="Rhea" id="RHEA:21672"/>
        <dbReference type="Rhea" id="RHEA-COMP:12125"/>
        <dbReference type="Rhea" id="RHEA-COMP:12126"/>
        <dbReference type="ChEBI" id="CHEBI:57856"/>
        <dbReference type="ChEBI" id="CHEBI:59789"/>
        <dbReference type="ChEBI" id="CHEBI:90510"/>
        <dbReference type="ChEBI" id="CHEBI:90511"/>
        <dbReference type="EC" id="2.1.1.100"/>
    </reaction>
</comment>
<keyword evidence="4 10" id="KW-0489">Methyltransferase</keyword>